<proteinExistence type="predicted"/>
<evidence type="ECO:0000313" key="1">
    <source>
        <dbReference type="EMBL" id="ONI42718.1"/>
    </source>
</evidence>
<keyword evidence="2" id="KW-1185">Reference proteome</keyword>
<gene>
    <name evidence="1" type="ORF">AN640_01235</name>
</gene>
<sequence length="228" mass="25912">MYKRESGKWELSALKDVVRGTIVGIILSYFITSFGISFNLNFSMLMLIPMTILFTAINPKWSCFAYVLPFNFFLGQLFELFGYKFIIFDLPYTEFIVFIGMLHIVEGILVTLFGHENPIEGLDFNTYEEVTMLNKFWLVPLLIVVGQDGFIPVYTILGYGDTVKNHAIRMRSTSMGGVIVIYGLIDVGLAILTINNIMPLSLGLVFVVIGHECMFLINKIQIKVFSRE</sequence>
<protein>
    <submittedName>
        <fullName evidence="1">Uncharacterized protein</fullName>
    </submittedName>
</protein>
<evidence type="ECO:0000313" key="2">
    <source>
        <dbReference type="Proteomes" id="UP000188637"/>
    </source>
</evidence>
<dbReference type="EMBL" id="LJHD01000179">
    <property type="protein sequence ID" value="ONI42718.1"/>
    <property type="molecule type" value="Genomic_DNA"/>
</dbReference>
<reference evidence="1" key="1">
    <citation type="submission" date="2016-08" db="EMBL/GenBank/DDBJ databases">
        <authorList>
            <person name="Ngugi D.K."/>
            <person name="Miyake S."/>
            <person name="Stingl U."/>
        </authorList>
    </citation>
    <scope>NUCLEOTIDE SEQUENCE</scope>
    <source>
        <strain evidence="1">SCG-D08WGA-EpuloA1</strain>
    </source>
</reference>
<accession>A0ACC8XGG5</accession>
<comment type="caution">
    <text evidence="1">The sequence shown here is derived from an EMBL/GenBank/DDBJ whole genome shotgun (WGS) entry which is preliminary data.</text>
</comment>
<organism evidence="1 2">
    <name type="scientific">Candidatus Epulonipiscium fishelsonii</name>
    <dbReference type="NCBI Taxonomy" id="77094"/>
    <lineage>
        <taxon>Bacteria</taxon>
        <taxon>Bacillati</taxon>
        <taxon>Bacillota</taxon>
        <taxon>Clostridia</taxon>
        <taxon>Lachnospirales</taxon>
        <taxon>Lachnospiraceae</taxon>
        <taxon>Candidatus Epulonipiscium</taxon>
    </lineage>
</organism>
<dbReference type="Proteomes" id="UP000188637">
    <property type="component" value="Unassembled WGS sequence"/>
</dbReference>
<name>A0ACC8XGG5_9FIRM</name>